<gene>
    <name evidence="5" type="ORF">A9K55_002584</name>
</gene>
<dbReference type="GO" id="GO:0008270">
    <property type="term" value="F:zinc ion binding"/>
    <property type="evidence" value="ECO:0007669"/>
    <property type="project" value="InterPro"/>
</dbReference>
<dbReference type="Gene3D" id="4.10.240.10">
    <property type="entry name" value="Zn(2)-C6 fungal-type DNA-binding domain"/>
    <property type="match status" value="1"/>
</dbReference>
<evidence type="ECO:0000259" key="4">
    <source>
        <dbReference type="SMART" id="SM00906"/>
    </source>
</evidence>
<feature type="region of interest" description="Disordered" evidence="3">
    <location>
        <begin position="566"/>
        <end position="586"/>
    </location>
</feature>
<dbReference type="Pfam" id="PF04082">
    <property type="entry name" value="Fungal_trans"/>
    <property type="match status" value="1"/>
</dbReference>
<dbReference type="AlphaFoldDB" id="A0A2H4S6D4"/>
<accession>A0A2H4S6D4</accession>
<evidence type="ECO:0000256" key="2">
    <source>
        <dbReference type="ARBA" id="ARBA00023242"/>
    </source>
</evidence>
<organism evidence="5 6">
    <name type="scientific">Cordyceps militaris</name>
    <name type="common">Caterpillar fungus</name>
    <name type="synonym">Clavaria militaris</name>
    <dbReference type="NCBI Taxonomy" id="73501"/>
    <lineage>
        <taxon>Eukaryota</taxon>
        <taxon>Fungi</taxon>
        <taxon>Dikarya</taxon>
        <taxon>Ascomycota</taxon>
        <taxon>Pezizomycotina</taxon>
        <taxon>Sordariomycetes</taxon>
        <taxon>Hypocreomycetidae</taxon>
        <taxon>Hypocreales</taxon>
        <taxon>Cordycipitaceae</taxon>
        <taxon>Cordyceps</taxon>
    </lineage>
</organism>
<dbReference type="InterPro" id="IPR050613">
    <property type="entry name" value="Sec_Metabolite_Reg"/>
</dbReference>
<dbReference type="VEuPathDB" id="FungiDB:CCM_05211"/>
<comment type="subcellular location">
    <subcellularLocation>
        <location evidence="1">Nucleus</location>
    </subcellularLocation>
</comment>
<protein>
    <submittedName>
        <fullName evidence="5">Fungal transcriptional regulatory</fullName>
    </submittedName>
</protein>
<evidence type="ECO:0000313" key="6">
    <source>
        <dbReference type="Proteomes" id="UP000323067"/>
    </source>
</evidence>
<keyword evidence="2" id="KW-0539">Nucleus</keyword>
<dbReference type="PANTHER" id="PTHR31001:SF87">
    <property type="entry name" value="COL-21"/>
    <property type="match status" value="1"/>
</dbReference>
<dbReference type="GO" id="GO:0005634">
    <property type="term" value="C:nucleus"/>
    <property type="evidence" value="ECO:0007669"/>
    <property type="project" value="UniProtKB-SubCell"/>
</dbReference>
<dbReference type="PANTHER" id="PTHR31001">
    <property type="entry name" value="UNCHARACTERIZED TRANSCRIPTIONAL REGULATORY PROTEIN"/>
    <property type="match status" value="1"/>
</dbReference>
<sequence>MESNSSRAARSRLSCSECQRRKQKVRHLAQSNAQSRATTSMTFLRRGWEQPASTCNREWPCNHCLKRKVADKCHFALPTANAPAEAPTASDSRKRQASSDETDTDIIPTVADFQPGSLGYHTADLLAGLGLEDKKDAPDDNQYWTDVASCSALGRAFKEFPKRHWVDSLLRIFFNNINNQFYILYPAAFFDEYRNWWTRVQENRPVALQFTALLFTVCACSIQHADESLKAVIERDMGDSTEILSEKYHNIARELGSVVPPGYSHLHSCQSMLHSSYWYISQAKYPEAWHALSAAARECQILVREKDQAFHQLPSFERELRRRLWCVIQILDWQISAGLARPTIVNWSAVEVVLPALTMEAFSPSPMLHMKIQSQLISQLAVTYPNTINFEPSEIRQYQATVEAWAKAFPRVYAFDNPDTSKDATNPWIIFNRFYLYTMAYFLLLASIRPVMLKGYTSALSEEEQGLCADGIKYCAKNIRVAVLWADHVDRHGGGYHFMISSVFDTVVLLCTCIMKDVENTMKKEDEVYEELDNAVSLFARLAHTSSTAKFAFDTASQLVPRLQRPDTVRRTQKRQKTDATAVSPAPVTEATGLVSALSPGLTLETGSETSPEQLSRGFLTPASMSDGWQGSTDDVRQTPSVGDPQASFGAIDESLSPWPMDNHDETASVEPIAAYGEDFRFILEEQATDDLADQAGHLDDFAALWDWEALGLGTYPLEKPANFGD</sequence>
<dbReference type="InterPro" id="IPR036864">
    <property type="entry name" value="Zn2-C6_fun-type_DNA-bd_sf"/>
</dbReference>
<dbReference type="CDD" id="cd12148">
    <property type="entry name" value="fungal_TF_MHR"/>
    <property type="match status" value="1"/>
</dbReference>
<evidence type="ECO:0000256" key="3">
    <source>
        <dbReference type="SAM" id="MobiDB-lite"/>
    </source>
</evidence>
<dbReference type="InterPro" id="IPR007219">
    <property type="entry name" value="XnlR_reg_dom"/>
</dbReference>
<feature type="region of interest" description="Disordered" evidence="3">
    <location>
        <begin position="81"/>
        <end position="105"/>
    </location>
</feature>
<dbReference type="OrthoDB" id="5344325at2759"/>
<evidence type="ECO:0000313" key="5">
    <source>
        <dbReference type="EMBL" id="ATY58662.1"/>
    </source>
</evidence>
<dbReference type="SMART" id="SM00906">
    <property type="entry name" value="Fungal_trans"/>
    <property type="match status" value="1"/>
</dbReference>
<dbReference type="EMBL" id="CP023322">
    <property type="protein sequence ID" value="ATY58662.1"/>
    <property type="molecule type" value="Genomic_DNA"/>
</dbReference>
<dbReference type="GO" id="GO:0000981">
    <property type="term" value="F:DNA-binding transcription factor activity, RNA polymerase II-specific"/>
    <property type="evidence" value="ECO:0007669"/>
    <property type="project" value="InterPro"/>
</dbReference>
<dbReference type="GO" id="GO:0003677">
    <property type="term" value="F:DNA binding"/>
    <property type="evidence" value="ECO:0007669"/>
    <property type="project" value="InterPro"/>
</dbReference>
<evidence type="ECO:0000256" key="1">
    <source>
        <dbReference type="ARBA" id="ARBA00004123"/>
    </source>
</evidence>
<proteinExistence type="predicted"/>
<feature type="domain" description="Xylanolytic transcriptional activator regulatory" evidence="4">
    <location>
        <begin position="288"/>
        <end position="361"/>
    </location>
</feature>
<dbReference type="VEuPathDB" id="FungiDB:A9K55_002584"/>
<reference evidence="5 6" key="1">
    <citation type="journal article" date="2017" name="BMC Genomics">
        <title>Chromosome level assembly and secondary metabolite potential of the parasitic fungus Cordyceps militaris.</title>
        <authorList>
            <person name="Kramer G.J."/>
            <person name="Nodwell J.R."/>
        </authorList>
    </citation>
    <scope>NUCLEOTIDE SEQUENCE [LARGE SCALE GENOMIC DNA]</scope>
    <source>
        <strain evidence="5 6">ATCC 34164</strain>
    </source>
</reference>
<name>A0A2H4S6D4_CORMI</name>
<dbReference type="Proteomes" id="UP000323067">
    <property type="component" value="Chromosome iv"/>
</dbReference>
<dbReference type="GO" id="GO:0006351">
    <property type="term" value="P:DNA-templated transcription"/>
    <property type="evidence" value="ECO:0007669"/>
    <property type="project" value="InterPro"/>
</dbReference>